<reference evidence="1" key="1">
    <citation type="submission" date="2020-06" db="EMBL/GenBank/DDBJ databases">
        <title>WGS assembly of Ceratodon purpureus strain R40.</title>
        <authorList>
            <person name="Carey S.B."/>
            <person name="Jenkins J."/>
            <person name="Shu S."/>
            <person name="Lovell J.T."/>
            <person name="Sreedasyam A."/>
            <person name="Maumus F."/>
            <person name="Tiley G.P."/>
            <person name="Fernandez-Pozo N."/>
            <person name="Barry K."/>
            <person name="Chen C."/>
            <person name="Wang M."/>
            <person name="Lipzen A."/>
            <person name="Daum C."/>
            <person name="Saski C.A."/>
            <person name="Payton A.C."/>
            <person name="Mcbreen J.C."/>
            <person name="Conrad R.E."/>
            <person name="Kollar L.M."/>
            <person name="Olsson S."/>
            <person name="Huttunen S."/>
            <person name="Landis J.B."/>
            <person name="Wickett N.J."/>
            <person name="Johnson M.G."/>
            <person name="Rensing S.A."/>
            <person name="Grimwood J."/>
            <person name="Schmutz J."/>
            <person name="Mcdaniel S.F."/>
        </authorList>
    </citation>
    <scope>NUCLEOTIDE SEQUENCE</scope>
    <source>
        <strain evidence="1">R40</strain>
    </source>
</reference>
<accession>A0A8T0IY13</accession>
<proteinExistence type="predicted"/>
<name>A0A8T0IY13_CERPU</name>
<organism evidence="1 2">
    <name type="scientific">Ceratodon purpureus</name>
    <name type="common">Fire moss</name>
    <name type="synonym">Dicranum purpureum</name>
    <dbReference type="NCBI Taxonomy" id="3225"/>
    <lineage>
        <taxon>Eukaryota</taxon>
        <taxon>Viridiplantae</taxon>
        <taxon>Streptophyta</taxon>
        <taxon>Embryophyta</taxon>
        <taxon>Bryophyta</taxon>
        <taxon>Bryophytina</taxon>
        <taxon>Bryopsida</taxon>
        <taxon>Dicranidae</taxon>
        <taxon>Pseudoditrichales</taxon>
        <taxon>Ditrichaceae</taxon>
        <taxon>Ceratodon</taxon>
    </lineage>
</organism>
<protein>
    <submittedName>
        <fullName evidence="1">Uncharacterized protein</fullName>
    </submittedName>
</protein>
<gene>
    <name evidence="1" type="ORF">KC19_2G175700</name>
</gene>
<dbReference type="EMBL" id="CM026422">
    <property type="protein sequence ID" value="KAG0587591.1"/>
    <property type="molecule type" value="Genomic_DNA"/>
</dbReference>
<evidence type="ECO:0000313" key="2">
    <source>
        <dbReference type="Proteomes" id="UP000822688"/>
    </source>
</evidence>
<dbReference type="AlphaFoldDB" id="A0A8T0IY13"/>
<dbReference type="Proteomes" id="UP000822688">
    <property type="component" value="Chromosome 2"/>
</dbReference>
<sequence>MSAEHSAQEFSYHTCYDTDLSLEVSARHHHLMVVCRLSVKDQSHQFLQINSEQSLLGFRSAKLV</sequence>
<comment type="caution">
    <text evidence="1">The sequence shown here is derived from an EMBL/GenBank/DDBJ whole genome shotgun (WGS) entry which is preliminary data.</text>
</comment>
<keyword evidence="2" id="KW-1185">Reference proteome</keyword>
<evidence type="ECO:0000313" key="1">
    <source>
        <dbReference type="EMBL" id="KAG0587591.1"/>
    </source>
</evidence>